<evidence type="ECO:0000256" key="1">
    <source>
        <dbReference type="ARBA" id="ARBA00010900"/>
    </source>
</evidence>
<feature type="region of interest" description="Disordered" evidence="2">
    <location>
        <begin position="1"/>
        <end position="38"/>
    </location>
</feature>
<dbReference type="EMBL" id="LT598481">
    <property type="protein sequence ID" value="SCU90368.1"/>
    <property type="molecule type" value="Genomic_DNA"/>
</dbReference>
<evidence type="ECO:0000259" key="3">
    <source>
        <dbReference type="PROSITE" id="PS50174"/>
    </source>
</evidence>
<sequence length="648" mass="74583">MSSRAAAINFSKGSEENEPKKSMQMAPQPSEEPSAPMMSRYGIGAKLLSKMGYKQGKGLGKNNEGITAPIETQERPQGVGLGMPSMMAAPRGFDESYSAESSDEELIASTSVASKDVQFTSGKVLEADPERLDQLRAAGHAELADRLERKSGTYAQKIEMGRAVSELTHVCNRLDRLRLQLFALDSEINGCSEEEAEVLGLQRLVNDESMPSMDKISSALTLANPQLVDTIIAYLLTDFFEKDAAWNPLDFDSDSLMFCNQIIEALSYSMDSKESKLNKTQSVVHRRVFPVLQPFWENFEPSADEVKIMLQLLLNYEGILKFINCLPFILQKYIVPALSRAISVWKVGEELSCPPTMWYFDFNVFLTQDACQLLEAQIAERFEEYCKNWYHRDSPIRELDFRFLREVLSPTVFDKIVEDELLPRFVEQLWDRYFDPLLAIEDPSEQSLGYFMSKFNECKFIFSERILNLFTKAIFNDINRVLYQWHCFAKHTFEQEAKSWFFAFINHFYVHATAQEFAEVEKTLRFLQSPSEEPIHDESKTIIEALRLGSEKTMDLNFRSIPLSKLTVTFREVVQDYCDEHGFFFRKLSNKTAKLPVNTRKLAVVPVFELRSETKVYEVAIHEDVLWLKNAQQEYRPVFLWELDDISF</sequence>
<name>A0A1G4JIT2_9SACH</name>
<dbReference type="Pfam" id="PF01585">
    <property type="entry name" value="G-patch"/>
    <property type="match status" value="1"/>
</dbReference>
<dbReference type="OrthoDB" id="4822at2759"/>
<dbReference type="InterPro" id="IPR000467">
    <property type="entry name" value="G_patch_dom"/>
</dbReference>
<organism evidence="4 5">
    <name type="scientific">Lachancea meyersii CBS 8951</name>
    <dbReference type="NCBI Taxonomy" id="1266667"/>
    <lineage>
        <taxon>Eukaryota</taxon>
        <taxon>Fungi</taxon>
        <taxon>Dikarya</taxon>
        <taxon>Ascomycota</taxon>
        <taxon>Saccharomycotina</taxon>
        <taxon>Saccharomycetes</taxon>
        <taxon>Saccharomycetales</taxon>
        <taxon>Saccharomycetaceae</taxon>
        <taxon>Lachancea</taxon>
    </lineage>
</organism>
<proteinExistence type="inferred from homology"/>
<dbReference type="GO" id="GO:0003676">
    <property type="term" value="F:nucleic acid binding"/>
    <property type="evidence" value="ECO:0007669"/>
    <property type="project" value="InterPro"/>
</dbReference>
<comment type="similarity">
    <text evidence="1">Belongs to the TFP11/STIP family.</text>
</comment>
<protein>
    <submittedName>
        <fullName evidence="4">LAME_0E08240g1_1</fullName>
    </submittedName>
</protein>
<dbReference type="PANTHER" id="PTHR23329">
    <property type="entry name" value="TUFTELIN-INTERACTING PROTEIN 11-RELATED"/>
    <property type="match status" value="1"/>
</dbReference>
<evidence type="ECO:0000256" key="2">
    <source>
        <dbReference type="SAM" id="MobiDB-lite"/>
    </source>
</evidence>
<dbReference type="InterPro" id="IPR045211">
    <property type="entry name" value="TFP11/STIP/Ntr1"/>
</dbReference>
<keyword evidence="5" id="KW-1185">Reference proteome</keyword>
<feature type="domain" description="G-patch" evidence="3">
    <location>
        <begin position="40"/>
        <end position="86"/>
    </location>
</feature>
<reference evidence="5" key="1">
    <citation type="submission" date="2016-03" db="EMBL/GenBank/DDBJ databases">
        <authorList>
            <person name="Devillers Hugo."/>
        </authorList>
    </citation>
    <scope>NUCLEOTIDE SEQUENCE [LARGE SCALE GENOMIC DNA]</scope>
</reference>
<evidence type="ECO:0000313" key="4">
    <source>
        <dbReference type="EMBL" id="SCU90368.1"/>
    </source>
</evidence>
<dbReference type="GO" id="GO:0000390">
    <property type="term" value="P:spliceosomal complex disassembly"/>
    <property type="evidence" value="ECO:0007669"/>
    <property type="project" value="InterPro"/>
</dbReference>
<dbReference type="Pfam" id="PF07842">
    <property type="entry name" value="GCFC"/>
    <property type="match status" value="1"/>
</dbReference>
<dbReference type="SMART" id="SM00443">
    <property type="entry name" value="G_patch"/>
    <property type="match status" value="1"/>
</dbReference>
<dbReference type="Proteomes" id="UP000191144">
    <property type="component" value="Chromosome E"/>
</dbReference>
<dbReference type="GO" id="GO:0071008">
    <property type="term" value="C:U2-type post-mRNA release spliceosomal complex"/>
    <property type="evidence" value="ECO:0007669"/>
    <property type="project" value="TreeGrafter"/>
</dbReference>
<accession>A0A1G4JIT2</accession>
<dbReference type="PANTHER" id="PTHR23329:SF1">
    <property type="entry name" value="TUFTELIN-INTERACTING PROTEIN 11"/>
    <property type="match status" value="1"/>
</dbReference>
<gene>
    <name evidence="4" type="ORF">LAME_0E08240G</name>
</gene>
<dbReference type="InterPro" id="IPR022783">
    <property type="entry name" value="GCFC_dom"/>
</dbReference>
<dbReference type="PROSITE" id="PS50174">
    <property type="entry name" value="G_PATCH"/>
    <property type="match status" value="1"/>
</dbReference>
<feature type="region of interest" description="Disordered" evidence="2">
    <location>
        <begin position="59"/>
        <end position="80"/>
    </location>
</feature>
<evidence type="ECO:0000313" key="5">
    <source>
        <dbReference type="Proteomes" id="UP000191144"/>
    </source>
</evidence>
<dbReference type="AlphaFoldDB" id="A0A1G4JIT2"/>